<dbReference type="Proteomes" id="UP001289135">
    <property type="component" value="Unassembled WGS sequence"/>
</dbReference>
<keyword evidence="3" id="KW-1185">Reference proteome</keyword>
<reference evidence="2" key="1">
    <citation type="submission" date="2023-02" db="EMBL/GenBank/DDBJ databases">
        <title>Host association and intracellularity evolved multiple times independently in the Rickettsiales.</title>
        <authorList>
            <person name="Castelli M."/>
            <person name="Nardi T."/>
            <person name="Gammuto L."/>
            <person name="Bellinzona G."/>
            <person name="Sabaneyeva E."/>
            <person name="Potekhin A."/>
            <person name="Serra V."/>
            <person name="Petroni G."/>
            <person name="Sassera D."/>
        </authorList>
    </citation>
    <scope>NUCLEOTIDE SEQUENCE</scope>
    <source>
        <strain evidence="2">USBL-36I1</strain>
    </source>
</reference>
<feature type="transmembrane region" description="Helical" evidence="1">
    <location>
        <begin position="28"/>
        <end position="48"/>
    </location>
</feature>
<keyword evidence="1" id="KW-1133">Transmembrane helix</keyword>
<keyword evidence="1" id="KW-0812">Transmembrane</keyword>
<dbReference type="AlphaFoldDB" id="A0AAE4VM45"/>
<evidence type="ECO:0000313" key="2">
    <source>
        <dbReference type="EMBL" id="MDZ5761456.1"/>
    </source>
</evidence>
<gene>
    <name evidence="2" type="ORF">Lyticum_00636</name>
</gene>
<protein>
    <submittedName>
        <fullName evidence="2">Uncharacterized protein</fullName>
    </submittedName>
</protein>
<evidence type="ECO:0000256" key="1">
    <source>
        <dbReference type="SAM" id="Phobius"/>
    </source>
</evidence>
<dbReference type="EMBL" id="JARGYU010000002">
    <property type="protein sequence ID" value="MDZ5761456.1"/>
    <property type="molecule type" value="Genomic_DNA"/>
</dbReference>
<dbReference type="RefSeq" id="WP_322498879.1">
    <property type="nucleotide sequence ID" value="NZ_JARGYU010000002.1"/>
</dbReference>
<sequence>MLNSIMENNLFFLTYSNIKEDANKKSRLLGNIILITTVVLCVIDIILLEVLSTILSKTHIFSNISKVFIN</sequence>
<organism evidence="2 3">
    <name type="scientific">Lyticum sinuosum</name>
    <dbReference type="NCBI Taxonomy" id="1332059"/>
    <lineage>
        <taxon>Bacteria</taxon>
        <taxon>Pseudomonadati</taxon>
        <taxon>Pseudomonadota</taxon>
        <taxon>Alphaproteobacteria</taxon>
        <taxon>Rickettsiales</taxon>
        <taxon>Lyticum</taxon>
    </lineage>
</organism>
<evidence type="ECO:0000313" key="3">
    <source>
        <dbReference type="Proteomes" id="UP001289135"/>
    </source>
</evidence>
<comment type="caution">
    <text evidence="2">The sequence shown here is derived from an EMBL/GenBank/DDBJ whole genome shotgun (WGS) entry which is preliminary data.</text>
</comment>
<proteinExistence type="predicted"/>
<keyword evidence="1" id="KW-0472">Membrane</keyword>
<accession>A0AAE4VM45</accession>
<name>A0AAE4VM45_9RICK</name>